<proteinExistence type="inferred from homology"/>
<evidence type="ECO:0000259" key="8">
    <source>
        <dbReference type="Pfam" id="PF03372"/>
    </source>
</evidence>
<reference evidence="9" key="1">
    <citation type="submission" date="2021-05" db="EMBL/GenBank/DDBJ databases">
        <authorList>
            <person name="Pietrasiak N."/>
            <person name="Ward R."/>
            <person name="Stajich J.E."/>
            <person name="Kurbessoian T."/>
        </authorList>
    </citation>
    <scope>NUCLEOTIDE SEQUENCE</scope>
    <source>
        <strain evidence="9">CPER-KK1</strain>
    </source>
</reference>
<dbReference type="EC" id="3.1.11.2" evidence="9"/>
<dbReference type="Proteomes" id="UP000753908">
    <property type="component" value="Unassembled WGS sequence"/>
</dbReference>
<dbReference type="InterPro" id="IPR004808">
    <property type="entry name" value="AP_endonuc_1"/>
</dbReference>
<dbReference type="Pfam" id="PF03372">
    <property type="entry name" value="Exo_endo_phos"/>
    <property type="match status" value="1"/>
</dbReference>
<feature type="domain" description="Endonuclease/exonuclease/phosphatase" evidence="8">
    <location>
        <begin position="4"/>
        <end position="254"/>
    </location>
</feature>
<dbReference type="InterPro" id="IPR037493">
    <property type="entry name" value="ExoIII-like"/>
</dbReference>
<comment type="similarity">
    <text evidence="1">Belongs to the DNA repair enzymes AP/ExoA family.</text>
</comment>
<dbReference type="CDD" id="cd09086">
    <property type="entry name" value="ExoIII-like_AP-endo"/>
    <property type="match status" value="1"/>
</dbReference>
<feature type="active site" description="Proton acceptor" evidence="5">
    <location>
        <position position="254"/>
    </location>
</feature>
<evidence type="ECO:0000313" key="10">
    <source>
        <dbReference type="Proteomes" id="UP000753908"/>
    </source>
</evidence>
<feature type="binding site" evidence="6">
    <location>
        <position position="253"/>
    </location>
    <ligand>
        <name>Mg(2+)</name>
        <dbReference type="ChEBI" id="CHEBI:18420"/>
        <label>1</label>
    </ligand>
</feature>
<dbReference type="NCBIfam" id="TIGR00195">
    <property type="entry name" value="exoDNase_III"/>
    <property type="match status" value="1"/>
</dbReference>
<keyword evidence="3 9" id="KW-0378">Hydrolase</keyword>
<dbReference type="GO" id="GO:0046872">
    <property type="term" value="F:metal ion binding"/>
    <property type="evidence" value="ECO:0007669"/>
    <property type="project" value="UniProtKB-KW"/>
</dbReference>
<evidence type="ECO:0000256" key="5">
    <source>
        <dbReference type="PIRSR" id="PIRSR604808-1"/>
    </source>
</evidence>
<protein>
    <submittedName>
        <fullName evidence="9">Exodeoxyribonuclease III</fullName>
        <ecNumber evidence="9">3.1.11.2</ecNumber>
    </submittedName>
</protein>
<dbReference type="Gene3D" id="3.60.10.10">
    <property type="entry name" value="Endonuclease/exonuclease/phosphatase"/>
    <property type="match status" value="1"/>
</dbReference>
<dbReference type="PANTHER" id="PTHR43250">
    <property type="entry name" value="EXODEOXYRIBONUCLEASE III"/>
    <property type="match status" value="1"/>
</dbReference>
<dbReference type="GO" id="GO:0008311">
    <property type="term" value="F:double-stranded DNA 3'-5' DNA exonuclease activity"/>
    <property type="evidence" value="ECO:0007669"/>
    <property type="project" value="UniProtKB-EC"/>
</dbReference>
<accession>A0A951PKW0</accession>
<feature type="binding site" evidence="6">
    <location>
        <position position="153"/>
    </location>
    <ligand>
        <name>Mg(2+)</name>
        <dbReference type="ChEBI" id="CHEBI:18420"/>
        <label>1</label>
    </ligand>
</feature>
<keyword evidence="4 6" id="KW-0460">Magnesium</keyword>
<dbReference type="InterPro" id="IPR036691">
    <property type="entry name" value="Endo/exonu/phosph_ase_sf"/>
</dbReference>
<gene>
    <name evidence="9" type="primary">xth</name>
    <name evidence="9" type="ORF">KME25_10225</name>
</gene>
<keyword evidence="2 6" id="KW-0479">Metal-binding</keyword>
<evidence type="ECO:0000256" key="6">
    <source>
        <dbReference type="PIRSR" id="PIRSR604808-2"/>
    </source>
</evidence>
<dbReference type="InterPro" id="IPR005135">
    <property type="entry name" value="Endo/exonuclease/phosphatase"/>
</dbReference>
<evidence type="ECO:0000256" key="4">
    <source>
        <dbReference type="ARBA" id="ARBA00022842"/>
    </source>
</evidence>
<feature type="site" description="Important for catalytic activity" evidence="7">
    <location>
        <position position="224"/>
    </location>
</feature>
<evidence type="ECO:0000313" key="9">
    <source>
        <dbReference type="EMBL" id="MBW4544802.1"/>
    </source>
</evidence>
<name>A0A951PKW0_9CYAN</name>
<dbReference type="EMBL" id="JAHHIF010000011">
    <property type="protein sequence ID" value="MBW4544802.1"/>
    <property type="molecule type" value="Genomic_DNA"/>
</dbReference>
<sequence length="265" mass="29979">MKIATWNVNSIRSRLTHVVDWLQETNVDVLCLQETKVVDADFPRSPFESLGYHLYIAGQKSYNGVAILSRTAVEDISIGFAPVLGTDIGDLDEQKRVIAGIVGNVRIVNLYVPNGSAVGSEKYEYKLRWLAVLREYIQALLVKQPNALCVCGDFNIALEDRDIYDPKGKTNQIMASPTERQALQTVLDLGLADAFRKFTSEGGHFSWWDYRTRAFSRNLGWRIDHHYLTANLYEHCTSCKIDVAPRKLEKPSDHTPVIVEFSQQS</sequence>
<feature type="site" description="Transition state stabilizer" evidence="7">
    <location>
        <position position="155"/>
    </location>
</feature>
<evidence type="ECO:0000256" key="3">
    <source>
        <dbReference type="ARBA" id="ARBA00022801"/>
    </source>
</evidence>
<feature type="active site" description="Proton donor/acceptor" evidence="5">
    <location>
        <position position="153"/>
    </location>
</feature>
<feature type="binding site" evidence="6">
    <location>
        <position position="254"/>
    </location>
    <ligand>
        <name>Mg(2+)</name>
        <dbReference type="ChEBI" id="CHEBI:18420"/>
        <label>1</label>
    </ligand>
</feature>
<feature type="site" description="Interaction with DNA substrate" evidence="7">
    <location>
        <position position="254"/>
    </location>
</feature>
<dbReference type="GO" id="GO:0006281">
    <property type="term" value="P:DNA repair"/>
    <property type="evidence" value="ECO:0007669"/>
    <property type="project" value="InterPro"/>
</dbReference>
<comment type="caution">
    <text evidence="9">The sequence shown here is derived from an EMBL/GenBank/DDBJ whole genome shotgun (WGS) entry which is preliminary data.</text>
</comment>
<evidence type="ECO:0000256" key="1">
    <source>
        <dbReference type="ARBA" id="ARBA00007092"/>
    </source>
</evidence>
<evidence type="ECO:0000256" key="7">
    <source>
        <dbReference type="PIRSR" id="PIRSR604808-3"/>
    </source>
</evidence>
<feature type="binding site" evidence="6">
    <location>
        <position position="34"/>
    </location>
    <ligand>
        <name>Mg(2+)</name>
        <dbReference type="ChEBI" id="CHEBI:18420"/>
        <label>1</label>
    </ligand>
</feature>
<feature type="active site" evidence="5">
    <location>
        <position position="111"/>
    </location>
</feature>
<organism evidence="9 10">
    <name type="scientific">Symplocastrum torsivum CPER-KK1</name>
    <dbReference type="NCBI Taxonomy" id="450513"/>
    <lineage>
        <taxon>Bacteria</taxon>
        <taxon>Bacillati</taxon>
        <taxon>Cyanobacteriota</taxon>
        <taxon>Cyanophyceae</taxon>
        <taxon>Oscillatoriophycideae</taxon>
        <taxon>Oscillatoriales</taxon>
        <taxon>Microcoleaceae</taxon>
        <taxon>Symplocastrum</taxon>
    </lineage>
</organism>
<feature type="binding site" evidence="6">
    <location>
        <position position="155"/>
    </location>
    <ligand>
        <name>Mg(2+)</name>
        <dbReference type="ChEBI" id="CHEBI:18420"/>
        <label>1</label>
    </ligand>
</feature>
<dbReference type="PANTHER" id="PTHR43250:SF2">
    <property type="entry name" value="EXODEOXYRIBONUCLEASE III"/>
    <property type="match status" value="1"/>
</dbReference>
<dbReference type="PROSITE" id="PS51435">
    <property type="entry name" value="AP_NUCLEASE_F1_4"/>
    <property type="match status" value="1"/>
</dbReference>
<dbReference type="NCBIfam" id="TIGR00633">
    <property type="entry name" value="xth"/>
    <property type="match status" value="1"/>
</dbReference>
<dbReference type="SUPFAM" id="SSF56219">
    <property type="entry name" value="DNase I-like"/>
    <property type="match status" value="1"/>
</dbReference>
<reference evidence="9" key="2">
    <citation type="journal article" date="2022" name="Microbiol. Resour. Announc.">
        <title>Metagenome Sequencing to Explore Phylogenomics of Terrestrial Cyanobacteria.</title>
        <authorList>
            <person name="Ward R.D."/>
            <person name="Stajich J.E."/>
            <person name="Johansen J.R."/>
            <person name="Huntemann M."/>
            <person name="Clum A."/>
            <person name="Foster B."/>
            <person name="Foster B."/>
            <person name="Roux S."/>
            <person name="Palaniappan K."/>
            <person name="Varghese N."/>
            <person name="Mukherjee S."/>
            <person name="Reddy T.B.K."/>
            <person name="Daum C."/>
            <person name="Copeland A."/>
            <person name="Chen I.A."/>
            <person name="Ivanova N.N."/>
            <person name="Kyrpides N.C."/>
            <person name="Shapiro N."/>
            <person name="Eloe-Fadrosh E.A."/>
            <person name="Pietrasiak N."/>
        </authorList>
    </citation>
    <scope>NUCLEOTIDE SEQUENCE</scope>
    <source>
        <strain evidence="9">CPER-KK1</strain>
    </source>
</reference>
<dbReference type="AlphaFoldDB" id="A0A951PKW0"/>
<keyword evidence="6" id="KW-0464">Manganese</keyword>
<comment type="cofactor">
    <cofactor evidence="6">
        <name>Mg(2+)</name>
        <dbReference type="ChEBI" id="CHEBI:18420"/>
    </cofactor>
    <cofactor evidence="6">
        <name>Mn(2+)</name>
        <dbReference type="ChEBI" id="CHEBI:29035"/>
    </cofactor>
    <text evidence="6">Probably binds two magnesium or manganese ions per subunit.</text>
</comment>
<evidence type="ECO:0000256" key="2">
    <source>
        <dbReference type="ARBA" id="ARBA00022723"/>
    </source>
</evidence>
<feature type="binding site" evidence="6">
    <location>
        <position position="7"/>
    </location>
    <ligand>
        <name>Mg(2+)</name>
        <dbReference type="ChEBI" id="CHEBI:18420"/>
        <label>1</label>
    </ligand>
</feature>